<dbReference type="InterPro" id="IPR036921">
    <property type="entry name" value="PurM-like_N_sf"/>
</dbReference>
<dbReference type="Pfam" id="PF00586">
    <property type="entry name" value="AIRS"/>
    <property type="match status" value="1"/>
</dbReference>
<feature type="binding site" evidence="1">
    <location>
        <position position="107"/>
    </location>
    <ligand>
        <name>Mg(2+)</name>
        <dbReference type="ChEBI" id="CHEBI:18420"/>
        <label>1</label>
    </ligand>
</feature>
<protein>
    <recommendedName>
        <fullName evidence="1">Thiamine-monophosphate kinase</fullName>
        <shortName evidence="1">TMP kinase</shortName>
        <shortName evidence="1">Thiamine-phosphate kinase</shortName>
        <ecNumber evidence="1">2.7.4.16</ecNumber>
    </recommendedName>
</protein>
<dbReference type="Pfam" id="PF02769">
    <property type="entry name" value="AIRS_C"/>
    <property type="match status" value="1"/>
</dbReference>
<dbReference type="SUPFAM" id="SSF56042">
    <property type="entry name" value="PurM C-terminal domain-like"/>
    <property type="match status" value="1"/>
</dbReference>
<dbReference type="InterPro" id="IPR036676">
    <property type="entry name" value="PurM-like_C_sf"/>
</dbReference>
<comment type="caution">
    <text evidence="1">Lacks conserved residue(s) required for the propagation of feature annotation.</text>
</comment>
<evidence type="ECO:0000259" key="4">
    <source>
        <dbReference type="Pfam" id="PF02769"/>
    </source>
</evidence>
<comment type="similarity">
    <text evidence="1">Belongs to the thiamine-monophosphate kinase family.</text>
</comment>
<dbReference type="EC" id="2.7.4.16" evidence="1"/>
<feature type="domain" description="PurM-like C-terminal" evidence="4">
    <location>
        <begin position="154"/>
        <end position="298"/>
    </location>
</feature>
<dbReference type="GO" id="GO:0005524">
    <property type="term" value="F:ATP binding"/>
    <property type="evidence" value="ECO:0007669"/>
    <property type="project" value="UniProtKB-UniRule"/>
</dbReference>
<dbReference type="GO" id="GO:0009229">
    <property type="term" value="P:thiamine diphosphate biosynthetic process"/>
    <property type="evidence" value="ECO:0007669"/>
    <property type="project" value="UniProtKB-UniRule"/>
</dbReference>
<dbReference type="GO" id="GO:0009228">
    <property type="term" value="P:thiamine biosynthetic process"/>
    <property type="evidence" value="ECO:0007669"/>
    <property type="project" value="UniProtKB-KW"/>
</dbReference>
<name>A0A521EFH2_9EURY</name>
<keyword evidence="1" id="KW-0067">ATP-binding</keyword>
<dbReference type="EMBL" id="FXTD01000010">
    <property type="protein sequence ID" value="SMO82645.1"/>
    <property type="molecule type" value="Genomic_DNA"/>
</dbReference>
<dbReference type="PIRSF" id="PIRSF005303">
    <property type="entry name" value="Thiam_monoph_kin"/>
    <property type="match status" value="1"/>
</dbReference>
<feature type="binding site" evidence="1">
    <location>
        <position position="60"/>
    </location>
    <ligand>
        <name>Mg(2+)</name>
        <dbReference type="ChEBI" id="CHEBI:18420"/>
        <label>3</label>
    </ligand>
</feature>
<feature type="binding site" evidence="1">
    <location>
        <position position="30"/>
    </location>
    <ligand>
        <name>Mg(2+)</name>
        <dbReference type="ChEBI" id="CHEBI:18420"/>
        <label>4</label>
    </ligand>
</feature>
<dbReference type="Gene3D" id="3.30.1330.10">
    <property type="entry name" value="PurM-like, N-terminal domain"/>
    <property type="match status" value="1"/>
</dbReference>
<dbReference type="CDD" id="cd02194">
    <property type="entry name" value="ThiL"/>
    <property type="match status" value="1"/>
</dbReference>
<evidence type="ECO:0000259" key="3">
    <source>
        <dbReference type="Pfam" id="PF00586"/>
    </source>
</evidence>
<dbReference type="InterPro" id="IPR010918">
    <property type="entry name" value="PurM-like_C_dom"/>
</dbReference>
<feature type="binding site" evidence="1">
    <location>
        <begin position="106"/>
        <end position="107"/>
    </location>
    <ligand>
        <name>ATP</name>
        <dbReference type="ChEBI" id="CHEBI:30616"/>
    </ligand>
</feature>
<reference evidence="5 6" key="1">
    <citation type="submission" date="2017-05" db="EMBL/GenBank/DDBJ databases">
        <authorList>
            <person name="Varghese N."/>
            <person name="Submissions S."/>
        </authorList>
    </citation>
    <scope>NUCLEOTIDE SEQUENCE [LARGE SCALE GENOMIC DNA]</scope>
    <source>
        <strain evidence="5 6">DSM 19504</strain>
    </source>
</reference>
<feature type="region of interest" description="Disordered" evidence="2">
    <location>
        <begin position="129"/>
        <end position="153"/>
    </location>
</feature>
<dbReference type="Gene3D" id="3.90.650.10">
    <property type="entry name" value="PurM-like C-terminal domain"/>
    <property type="match status" value="1"/>
</dbReference>
<keyword evidence="1" id="KW-0547">Nucleotide-binding</keyword>
<keyword evidence="6" id="KW-1185">Reference proteome</keyword>
<feature type="binding site" evidence="1">
    <location>
        <position position="20"/>
    </location>
    <ligand>
        <name>Mg(2+)</name>
        <dbReference type="ChEBI" id="CHEBI:18420"/>
        <label>4</label>
    </ligand>
</feature>
<dbReference type="GO" id="GO:0000287">
    <property type="term" value="F:magnesium ion binding"/>
    <property type="evidence" value="ECO:0007669"/>
    <property type="project" value="UniProtKB-UniRule"/>
</dbReference>
<feature type="binding site" evidence="1">
    <location>
        <position position="32"/>
    </location>
    <ligand>
        <name>Mg(2+)</name>
        <dbReference type="ChEBI" id="CHEBI:18420"/>
        <label>2</label>
    </ligand>
</feature>
<dbReference type="Proteomes" id="UP000319712">
    <property type="component" value="Unassembled WGS sequence"/>
</dbReference>
<dbReference type="RefSeq" id="WP_142987422.1">
    <property type="nucleotide sequence ID" value="NZ_FXTD01000010.1"/>
</dbReference>
<dbReference type="UniPathway" id="UPA00060">
    <property type="reaction ID" value="UER00142"/>
</dbReference>
<feature type="binding site" evidence="1">
    <location>
        <position position="261"/>
    </location>
    <ligand>
        <name>substrate</name>
    </ligand>
</feature>
<accession>A0A521EFH2</accession>
<dbReference type="GO" id="GO:0009030">
    <property type="term" value="F:thiamine-phosphate kinase activity"/>
    <property type="evidence" value="ECO:0007669"/>
    <property type="project" value="UniProtKB-UniRule"/>
</dbReference>
<dbReference type="HAMAP" id="MF_02128">
    <property type="entry name" value="TMP_kinase"/>
    <property type="match status" value="1"/>
</dbReference>
<dbReference type="InterPro" id="IPR016188">
    <property type="entry name" value="PurM-like_N"/>
</dbReference>
<dbReference type="InterPro" id="IPR006283">
    <property type="entry name" value="ThiL-like"/>
</dbReference>
<evidence type="ECO:0000256" key="2">
    <source>
        <dbReference type="SAM" id="MobiDB-lite"/>
    </source>
</evidence>
<keyword evidence="1" id="KW-0460">Magnesium</keyword>
<feature type="binding site" evidence="1">
    <location>
        <position position="31"/>
    </location>
    <ligand>
        <name>Mg(2+)</name>
        <dbReference type="ChEBI" id="CHEBI:18420"/>
        <label>1</label>
    </ligand>
</feature>
<dbReference type="AlphaFoldDB" id="A0A521EFH2"/>
<feature type="binding site" evidence="1">
    <location>
        <position position="210"/>
    </location>
    <ligand>
        <name>Mg(2+)</name>
        <dbReference type="ChEBI" id="CHEBI:18420"/>
        <label>3</label>
    </ligand>
</feature>
<comment type="function">
    <text evidence="1">Catalyzes the ATP-dependent phosphorylation of thiamine-monophosphate (TMP) to form thiamine-pyrophosphate (TPP), the active form of vitamin B1.</text>
</comment>
<feature type="binding site" evidence="1">
    <location>
        <position position="212"/>
    </location>
    <ligand>
        <name>ATP</name>
        <dbReference type="ChEBI" id="CHEBI:30616"/>
    </ligand>
</feature>
<comment type="miscellaneous">
    <text evidence="1">Reaction mechanism of ThiL seems to utilize a direct, inline transfer of the gamma-phosphate of ATP to TMP rather than a phosphorylated enzyme intermediate.</text>
</comment>
<keyword evidence="1 5" id="KW-0418">Kinase</keyword>
<comment type="catalytic activity">
    <reaction evidence="1">
        <text>thiamine phosphate + ATP = thiamine diphosphate + ADP</text>
        <dbReference type="Rhea" id="RHEA:15913"/>
        <dbReference type="ChEBI" id="CHEBI:30616"/>
        <dbReference type="ChEBI" id="CHEBI:37575"/>
        <dbReference type="ChEBI" id="CHEBI:58937"/>
        <dbReference type="ChEBI" id="CHEBI:456216"/>
        <dbReference type="EC" id="2.7.4.16"/>
    </reaction>
</comment>
<dbReference type="SUPFAM" id="SSF55326">
    <property type="entry name" value="PurM N-terminal domain-like"/>
    <property type="match status" value="1"/>
</dbReference>
<feature type="binding site" evidence="1">
    <location>
        <position position="39"/>
    </location>
    <ligand>
        <name>substrate</name>
    </ligand>
</feature>
<organism evidence="5 6">
    <name type="scientific">Halorubrum cibi</name>
    <dbReference type="NCBI Taxonomy" id="413815"/>
    <lineage>
        <taxon>Archaea</taxon>
        <taxon>Methanobacteriati</taxon>
        <taxon>Methanobacteriota</taxon>
        <taxon>Stenosarchaea group</taxon>
        <taxon>Halobacteria</taxon>
        <taxon>Halobacteriales</taxon>
        <taxon>Haloferacaceae</taxon>
        <taxon>Halorubrum</taxon>
    </lineage>
</organism>
<feature type="domain" description="PurM-like N-terminal" evidence="3">
    <location>
        <begin position="18"/>
        <end position="124"/>
    </location>
</feature>
<comment type="pathway">
    <text evidence="1">Cofactor biosynthesis; thiamine diphosphate biosynthesis; thiamine diphosphate from thiamine phosphate: step 1/1.</text>
</comment>
<feature type="binding site" evidence="1">
    <location>
        <position position="213"/>
    </location>
    <ligand>
        <name>Mg(2+)</name>
        <dbReference type="ChEBI" id="CHEBI:18420"/>
        <label>5</label>
    </ligand>
</feature>
<dbReference type="PANTHER" id="PTHR30270">
    <property type="entry name" value="THIAMINE-MONOPHOSPHATE KINASE"/>
    <property type="match status" value="1"/>
</dbReference>
<feature type="binding site" evidence="1">
    <location>
        <position position="60"/>
    </location>
    <ligand>
        <name>Mg(2+)</name>
        <dbReference type="ChEBI" id="CHEBI:18420"/>
        <label>4</label>
    </ligand>
</feature>
<dbReference type="PANTHER" id="PTHR30270:SF3">
    <property type="entry name" value="THIAMINE-MONOPHOSPHATE KINASE"/>
    <property type="match status" value="1"/>
</dbReference>
<evidence type="ECO:0000313" key="5">
    <source>
        <dbReference type="EMBL" id="SMO82645.1"/>
    </source>
</evidence>
<feature type="binding site" evidence="1">
    <location>
        <position position="20"/>
    </location>
    <ligand>
        <name>Mg(2+)</name>
        <dbReference type="ChEBI" id="CHEBI:18420"/>
        <label>3</label>
    </ligand>
</feature>
<proteinExistence type="inferred from homology"/>
<dbReference type="OrthoDB" id="45909at2157"/>
<gene>
    <name evidence="1" type="primary">thiL</name>
    <name evidence="5" type="ORF">SAMN06264867_110115</name>
</gene>
<keyword evidence="1" id="KW-0479">Metal-binding</keyword>
<keyword evidence="1" id="KW-0784">Thiamine biosynthesis</keyword>
<keyword evidence="1" id="KW-0808">Transferase</keyword>
<feature type="compositionally biased region" description="Low complexity" evidence="2">
    <location>
        <begin position="135"/>
        <end position="147"/>
    </location>
</feature>
<evidence type="ECO:0000256" key="1">
    <source>
        <dbReference type="HAMAP-Rule" id="MF_02128"/>
    </source>
</evidence>
<feature type="binding site" evidence="1">
    <location>
        <position position="32"/>
    </location>
    <ligand>
        <name>Mg(2+)</name>
        <dbReference type="ChEBI" id="CHEBI:18420"/>
        <label>1</label>
    </ligand>
</feature>
<evidence type="ECO:0000313" key="6">
    <source>
        <dbReference type="Proteomes" id="UP000319712"/>
    </source>
</evidence>
<feature type="binding site" evidence="1">
    <location>
        <position position="60"/>
    </location>
    <ligand>
        <name>Mg(2+)</name>
        <dbReference type="ChEBI" id="CHEBI:18420"/>
        <label>2</label>
    </ligand>
</feature>
<feature type="binding site" evidence="1">
    <location>
        <position position="310"/>
    </location>
    <ligand>
        <name>substrate</name>
    </ligand>
</feature>
<sequence length="313" mass="32410">MNERDALRRLAADLPRAGDDAAVVDGTVITTDMLHERTDFPPGTTRYTAGWRAVGASLSDVAAMGAEATAAVAVYADEAFDPDDLDEFIAGAVDVCAAVDAEYVGGDLDTHPEFTTATTAIGSVVDDAARDDSDASASGSPEASGAVTRSGASPGEALCVTGEWGRSAAALRLFERGTDDALERANDLFRFTPRVADGRALAGSATAMMDSSDGLARSLHQLAEASGVGFALESDAVPVHLAVDDVADEGERFELAAHFGEDFELVCTVPEPTLDRAREACPAGLVRVGTVREADEGVTVDGDSLPDRGYTHG</sequence>
<feature type="binding site" evidence="1">
    <location>
        <position position="149"/>
    </location>
    <ligand>
        <name>ATP</name>
        <dbReference type="ChEBI" id="CHEBI:30616"/>
    </ligand>
</feature>